<evidence type="ECO:0000256" key="7">
    <source>
        <dbReference type="ARBA" id="ARBA00023136"/>
    </source>
</evidence>
<organism evidence="9 10">
    <name type="scientific">Roseateles depolymerans</name>
    <dbReference type="NCBI Taxonomy" id="76731"/>
    <lineage>
        <taxon>Bacteria</taxon>
        <taxon>Pseudomonadati</taxon>
        <taxon>Pseudomonadota</taxon>
        <taxon>Betaproteobacteria</taxon>
        <taxon>Burkholderiales</taxon>
        <taxon>Sphaerotilaceae</taxon>
        <taxon>Roseateles</taxon>
    </lineage>
</organism>
<evidence type="ECO:0000313" key="9">
    <source>
        <dbReference type="EMBL" id="ALV05788.1"/>
    </source>
</evidence>
<evidence type="ECO:0000256" key="5">
    <source>
        <dbReference type="ARBA" id="ARBA00022989"/>
    </source>
</evidence>
<dbReference type="PANTHER" id="PTHR10266">
    <property type="entry name" value="CYTOCHROME C1"/>
    <property type="match status" value="1"/>
</dbReference>
<keyword evidence="5" id="KW-1133">Transmembrane helix</keyword>
<keyword evidence="3" id="KW-0812">Transmembrane</keyword>
<dbReference type="OrthoDB" id="9798864at2"/>
<dbReference type="KEGG" id="rdp:RD2015_1297"/>
<dbReference type="InterPro" id="IPR009056">
    <property type="entry name" value="Cyt_c-like_dom"/>
</dbReference>
<dbReference type="GO" id="GO:0020037">
    <property type="term" value="F:heme binding"/>
    <property type="evidence" value="ECO:0007669"/>
    <property type="project" value="InterPro"/>
</dbReference>
<protein>
    <submittedName>
        <fullName evidence="9">Cytochrome C</fullName>
    </submittedName>
</protein>
<dbReference type="Pfam" id="PF02167">
    <property type="entry name" value="Cytochrom_C1"/>
    <property type="match status" value="2"/>
</dbReference>
<dbReference type="InterPro" id="IPR002326">
    <property type="entry name" value="Cyt_c1"/>
</dbReference>
<dbReference type="RefSeq" id="WP_058934184.1">
    <property type="nucleotide sequence ID" value="NZ_CP013729.1"/>
</dbReference>
<dbReference type="GO" id="GO:0016020">
    <property type="term" value="C:membrane"/>
    <property type="evidence" value="ECO:0007669"/>
    <property type="project" value="UniProtKB-SubCell"/>
</dbReference>
<dbReference type="STRING" id="76731.RD2015_1297"/>
<dbReference type="Proteomes" id="UP000060699">
    <property type="component" value="Chromosome"/>
</dbReference>
<evidence type="ECO:0000256" key="3">
    <source>
        <dbReference type="ARBA" id="ARBA00022692"/>
    </source>
</evidence>
<dbReference type="SUPFAM" id="SSF46626">
    <property type="entry name" value="Cytochrome c"/>
    <property type="match status" value="1"/>
</dbReference>
<evidence type="ECO:0000313" key="10">
    <source>
        <dbReference type="Proteomes" id="UP000060699"/>
    </source>
</evidence>
<name>A0A0U3ME62_9BURK</name>
<evidence type="ECO:0000256" key="2">
    <source>
        <dbReference type="ARBA" id="ARBA00022617"/>
    </source>
</evidence>
<reference evidence="9 10" key="1">
    <citation type="submission" date="2015-12" db="EMBL/GenBank/DDBJ databases">
        <title>Complete genome of Roseateles depolymerans KCTC 42856.</title>
        <authorList>
            <person name="Kim K.M."/>
        </authorList>
    </citation>
    <scope>NUCLEOTIDE SEQUENCE [LARGE SCALE GENOMIC DNA]</scope>
    <source>
        <strain evidence="9 10">KCTC 42856</strain>
    </source>
</reference>
<keyword evidence="4 8" id="KW-0479">Metal-binding</keyword>
<dbReference type="GO" id="GO:0009055">
    <property type="term" value="F:electron transfer activity"/>
    <property type="evidence" value="ECO:0007669"/>
    <property type="project" value="InterPro"/>
</dbReference>
<feature type="binding site" description="covalent" evidence="8">
    <location>
        <position position="56"/>
    </location>
    <ligand>
        <name>heme c</name>
        <dbReference type="ChEBI" id="CHEBI:61717"/>
    </ligand>
</feature>
<comment type="cofactor">
    <cofactor evidence="8">
        <name>heme c</name>
        <dbReference type="ChEBI" id="CHEBI:61717"/>
    </cofactor>
    <text evidence="8">Binds 1 heme c group covalently per subunit.</text>
</comment>
<dbReference type="PROSITE" id="PS51007">
    <property type="entry name" value="CYTC"/>
    <property type="match status" value="1"/>
</dbReference>
<evidence type="ECO:0000256" key="6">
    <source>
        <dbReference type="ARBA" id="ARBA00023004"/>
    </source>
</evidence>
<proteinExistence type="predicted"/>
<dbReference type="PATRIC" id="fig|76731.3.peg.1325"/>
<evidence type="ECO:0000256" key="8">
    <source>
        <dbReference type="PIRSR" id="PIRSR602326-1"/>
    </source>
</evidence>
<dbReference type="InterPro" id="IPR036909">
    <property type="entry name" value="Cyt_c-like_dom_sf"/>
</dbReference>
<comment type="subcellular location">
    <subcellularLocation>
        <location evidence="1">Membrane</location>
    </subcellularLocation>
</comment>
<evidence type="ECO:0000256" key="1">
    <source>
        <dbReference type="ARBA" id="ARBA00004370"/>
    </source>
</evidence>
<keyword evidence="10" id="KW-1185">Reference proteome</keyword>
<dbReference type="AlphaFoldDB" id="A0A0U3ME62"/>
<keyword evidence="2 8" id="KW-0349">Heme</keyword>
<dbReference type="Gene3D" id="1.10.760.10">
    <property type="entry name" value="Cytochrome c-like domain"/>
    <property type="match status" value="1"/>
</dbReference>
<keyword evidence="6 8" id="KW-0408">Iron</keyword>
<sequence precursor="true">MKKLIALLVASLALGTGLLPSAQANEAGPAWDQFPVAKMNDVAALQRGAKMFVNYCLNCHSAAYMRYNRLKDLQLTDEQIKNNLLFAGDKVGETMKVSLDPKQAKAWFGAAPPDLSVIARSRADGSKGSGADYLYTYLRKYYRDETKATGWNNLVFPSVAMPHVLWELQGVRTAKFEERKDPHDPSKVTHVFAGFEQVTPGTMSPQQFDDSVADLVAYLQWMGEPAQGTRFRLGVIVVLFLLVFTVFAWRLNASFWKDVK</sequence>
<dbReference type="PANTHER" id="PTHR10266:SF3">
    <property type="entry name" value="CYTOCHROME C1, HEME PROTEIN, MITOCHONDRIAL"/>
    <property type="match status" value="1"/>
</dbReference>
<evidence type="ECO:0000256" key="4">
    <source>
        <dbReference type="ARBA" id="ARBA00022723"/>
    </source>
</evidence>
<dbReference type="EMBL" id="CP013729">
    <property type="protein sequence ID" value="ALV05788.1"/>
    <property type="molecule type" value="Genomic_DNA"/>
</dbReference>
<feature type="binding site" description="covalent" evidence="8">
    <location>
        <position position="59"/>
    </location>
    <ligand>
        <name>heme c</name>
        <dbReference type="ChEBI" id="CHEBI:61717"/>
    </ligand>
</feature>
<dbReference type="GO" id="GO:0046872">
    <property type="term" value="F:metal ion binding"/>
    <property type="evidence" value="ECO:0007669"/>
    <property type="project" value="UniProtKB-KW"/>
</dbReference>
<keyword evidence="7" id="KW-0472">Membrane</keyword>
<accession>A0A0U3ME62</accession>
<feature type="binding site" description="covalent" evidence="8">
    <location>
        <position position="60"/>
    </location>
    <ligand>
        <name>heme c</name>
        <dbReference type="ChEBI" id="CHEBI:61717"/>
    </ligand>
</feature>
<gene>
    <name evidence="9" type="ORF">RD2015_1297</name>
</gene>